<dbReference type="KEGG" id="egt:105961596"/>
<feature type="region of interest" description="Disordered" evidence="10">
    <location>
        <begin position="576"/>
        <end position="598"/>
    </location>
</feature>
<evidence type="ECO:0000256" key="7">
    <source>
        <dbReference type="PIRSR" id="PIRSR000290-1"/>
    </source>
</evidence>
<dbReference type="GO" id="GO:0046148">
    <property type="term" value="P:pigment biosynthetic process"/>
    <property type="evidence" value="ECO:0007669"/>
    <property type="project" value="InterPro"/>
</dbReference>
<dbReference type="InterPro" id="IPR016213">
    <property type="entry name" value="Polyphenol_oxidase"/>
</dbReference>
<keyword evidence="2 7" id="KW-0479">Metal-binding</keyword>
<feature type="binding site" evidence="7">
    <location>
        <position position="198"/>
    </location>
    <ligand>
        <name>Cu cation</name>
        <dbReference type="ChEBI" id="CHEBI:23378"/>
        <label>A</label>
    </ligand>
</feature>
<dbReference type="InterPro" id="IPR050316">
    <property type="entry name" value="Tyrosinase/Hemocyanin"/>
</dbReference>
<evidence type="ECO:0000256" key="9">
    <source>
        <dbReference type="PIRSR" id="PIRSR000290-3"/>
    </source>
</evidence>
<dbReference type="InterPro" id="IPR022740">
    <property type="entry name" value="Polyphenol_oxidase_C"/>
</dbReference>
<evidence type="ECO:0000259" key="11">
    <source>
        <dbReference type="PROSITE" id="PS00497"/>
    </source>
</evidence>
<evidence type="ECO:0000256" key="4">
    <source>
        <dbReference type="ARBA" id="ARBA00023002"/>
    </source>
</evidence>
<dbReference type="InterPro" id="IPR022739">
    <property type="entry name" value="Polyphenol_oxidase_cen"/>
</dbReference>
<feature type="disulfide bond" evidence="8">
    <location>
        <begin position="99"/>
        <end position="117"/>
    </location>
</feature>
<dbReference type="PIRSF" id="PIRSF000290">
    <property type="entry name" value="PPO_plant"/>
    <property type="match status" value="1"/>
</dbReference>
<organism evidence="13 14">
    <name type="scientific">Erythranthe guttata</name>
    <name type="common">Yellow monkey flower</name>
    <name type="synonym">Mimulus guttatus</name>
    <dbReference type="NCBI Taxonomy" id="4155"/>
    <lineage>
        <taxon>Eukaryota</taxon>
        <taxon>Viridiplantae</taxon>
        <taxon>Streptophyta</taxon>
        <taxon>Embryophyta</taxon>
        <taxon>Tracheophyta</taxon>
        <taxon>Spermatophyta</taxon>
        <taxon>Magnoliopsida</taxon>
        <taxon>eudicotyledons</taxon>
        <taxon>Gunneridae</taxon>
        <taxon>Pentapetalae</taxon>
        <taxon>asterids</taxon>
        <taxon>lamiids</taxon>
        <taxon>Lamiales</taxon>
        <taxon>Phrymaceae</taxon>
        <taxon>Erythranthe</taxon>
    </lineage>
</organism>
<feature type="disulfide bond" evidence="8">
    <location>
        <begin position="116"/>
        <end position="178"/>
    </location>
</feature>
<evidence type="ECO:0000256" key="2">
    <source>
        <dbReference type="ARBA" id="ARBA00022723"/>
    </source>
</evidence>
<dbReference type="eggNOG" id="ENOG502QVBP">
    <property type="taxonomic scope" value="Eukaryota"/>
</dbReference>
<feature type="region of interest" description="Disordered" evidence="10">
    <location>
        <begin position="32"/>
        <end position="60"/>
    </location>
</feature>
<sequence length="598" mass="67025">MTSLYLSCATTTTASRHPFLKPQHVITTHAKPSHPLHQISCSSTTSQNQNDDTKSQSGKVVDRRNVLLGMGGLCGAANLVSNTPAASANPILPPELNKCGTATNWNNGESLDGINCCPPLTTDIIDYKLPPVFRMKIRPSAHRASAEYMYKYNLATDRMKRLPADDPRNFMQQANIHCAYCNGAYDQPGQGTLDIQIHKCWLFFPFHRWYLYFYERILGKLIGDPTFALPFWNWDNPKGMTIPPMFVEDPRSALYDRKRNQKNLRAVVDLGLTDATDTLQVVSNNLTIMHNEMIRGISDPLDFMGARYSEGSDPNPGEGSVERGSHTSIHAWVGDPEQPSGEDLGNFYSAGRDPLFYCHHANVDRMWYLWQRLPNNKLPDKRITDPDYLNASFLFYDENAQLVKVYVRDTFDNRRMGFDYERIDLPWMDYRPPLQAARTKINKVDAPNAKTLFPLKLDRVVRFQVDKTKKGKADEILVLENITVDASKLLKFDVFVNDEDDNPSELDKASYLGTYAQLPHKPRSGTTSNSSSIRLKLTDLYDDIDIGDDDAIVVTLVPRHQGPGVTIGGIKIIENPTKPNPTAAAATDATTTTATSSG</sequence>
<feature type="cross-link" description="2'-(S-cysteinyl)-histidine (Cys-His)" evidence="9">
    <location>
        <begin position="181"/>
        <end position="198"/>
    </location>
</feature>
<dbReference type="EMBL" id="KI630717">
    <property type="protein sequence ID" value="EYU34163.1"/>
    <property type="molecule type" value="Genomic_DNA"/>
</dbReference>
<feature type="binding site" evidence="7">
    <location>
        <position position="330"/>
    </location>
    <ligand>
        <name>Cu cation</name>
        <dbReference type="ChEBI" id="CHEBI:23378"/>
        <label>B</label>
    </ligand>
</feature>
<dbReference type="OMA" id="HATVNCH"/>
<feature type="binding site" evidence="7">
    <location>
        <position position="177"/>
    </location>
    <ligand>
        <name>Cu cation</name>
        <dbReference type="ChEBI" id="CHEBI:23378"/>
        <label>A</label>
    </ligand>
</feature>
<feature type="domain" description="Tyrosinase copper-binding" evidence="12">
    <location>
        <begin position="353"/>
        <end position="364"/>
    </location>
</feature>
<gene>
    <name evidence="13" type="ORF">MIMGU_mgv1a003224mg</name>
</gene>
<feature type="binding site" evidence="7">
    <location>
        <position position="326"/>
    </location>
    <ligand>
        <name>Cu cation</name>
        <dbReference type="ChEBI" id="CHEBI:23378"/>
        <label>B</label>
    </ligand>
</feature>
<evidence type="ECO:0000313" key="13">
    <source>
        <dbReference type="EMBL" id="EYU34163.1"/>
    </source>
</evidence>
<dbReference type="PANTHER" id="PTHR11474:SF123">
    <property type="entry name" value="CATECHOL OXIDASE"/>
    <property type="match status" value="1"/>
</dbReference>
<evidence type="ECO:0000256" key="6">
    <source>
        <dbReference type="ARBA" id="ARBA00023157"/>
    </source>
</evidence>
<evidence type="ECO:0000256" key="3">
    <source>
        <dbReference type="ARBA" id="ARBA00022784"/>
    </source>
</evidence>
<evidence type="ECO:0000313" key="14">
    <source>
        <dbReference type="Proteomes" id="UP000030748"/>
    </source>
</evidence>
<dbReference type="PROSITE" id="PS00497">
    <property type="entry name" value="TYROSINASE_1"/>
    <property type="match status" value="1"/>
</dbReference>
<evidence type="ECO:0000256" key="5">
    <source>
        <dbReference type="ARBA" id="ARBA00023008"/>
    </source>
</evidence>
<dbReference type="SUPFAM" id="SSF48056">
    <property type="entry name" value="Di-copper centre-containing domain"/>
    <property type="match status" value="1"/>
</dbReference>
<evidence type="ECO:0000259" key="12">
    <source>
        <dbReference type="PROSITE" id="PS00498"/>
    </source>
</evidence>
<comment type="cofactor">
    <cofactor evidence="7">
        <name>Cu(2+)</name>
        <dbReference type="ChEBI" id="CHEBI:29036"/>
    </cofactor>
    <text evidence="7">Binds 2 copper ions per subunit.</text>
</comment>
<dbReference type="GO" id="GO:0046872">
    <property type="term" value="F:metal ion binding"/>
    <property type="evidence" value="ECO:0007669"/>
    <property type="project" value="UniProtKB-KW"/>
</dbReference>
<keyword evidence="5 7" id="KW-0186">Copper</keyword>
<reference evidence="13 14" key="1">
    <citation type="journal article" date="2013" name="Proc. Natl. Acad. Sci. U.S.A.">
        <title>Fine-scale variation in meiotic recombination in Mimulus inferred from population shotgun sequencing.</title>
        <authorList>
            <person name="Hellsten U."/>
            <person name="Wright K.M."/>
            <person name="Jenkins J."/>
            <person name="Shu S."/>
            <person name="Yuan Y."/>
            <person name="Wessler S.R."/>
            <person name="Schmutz J."/>
            <person name="Willis J.H."/>
            <person name="Rokhsar D.S."/>
        </authorList>
    </citation>
    <scope>NUCLEOTIDE SEQUENCE [LARGE SCALE GENOMIC DNA]</scope>
    <source>
        <strain evidence="14">cv. DUN x IM62</strain>
    </source>
</reference>
<dbReference type="Pfam" id="PF00264">
    <property type="entry name" value="Tyrosinase"/>
    <property type="match status" value="1"/>
</dbReference>
<comment type="similarity">
    <text evidence="1">Belongs to the tyrosinase family.</text>
</comment>
<feature type="compositionally biased region" description="Low complexity" evidence="10">
    <location>
        <begin position="582"/>
        <end position="598"/>
    </location>
</feature>
<proteinExistence type="inferred from homology"/>
<keyword evidence="4" id="KW-0560">Oxidoreductase</keyword>
<dbReference type="OrthoDB" id="6132182at2759"/>
<name>A0A022R3H9_ERYGU</name>
<protein>
    <recommendedName>
        <fullName evidence="11 12">Tyrosinase copper-binding domain-containing protein</fullName>
    </recommendedName>
</protein>
<keyword evidence="6 8" id="KW-1015">Disulfide bond</keyword>
<evidence type="ECO:0000256" key="1">
    <source>
        <dbReference type="ARBA" id="ARBA00009928"/>
    </source>
</evidence>
<evidence type="ECO:0000256" key="10">
    <source>
        <dbReference type="SAM" id="MobiDB-lite"/>
    </source>
</evidence>
<feature type="compositionally biased region" description="Polar residues" evidence="10">
    <location>
        <begin position="39"/>
        <end position="58"/>
    </location>
</feature>
<feature type="domain" description="Tyrosinase copper-binding" evidence="11">
    <location>
        <begin position="198"/>
        <end position="215"/>
    </location>
</feature>
<dbReference type="Proteomes" id="UP000030748">
    <property type="component" value="Unassembled WGS sequence"/>
</dbReference>
<dbReference type="Pfam" id="PF12142">
    <property type="entry name" value="PPO1_DWL"/>
    <property type="match status" value="1"/>
</dbReference>
<dbReference type="InterPro" id="IPR002227">
    <property type="entry name" value="Tyrosinase_Cu-bd"/>
</dbReference>
<feature type="binding site" evidence="7">
    <location>
        <position position="207"/>
    </location>
    <ligand>
        <name>Cu cation</name>
        <dbReference type="ChEBI" id="CHEBI:23378"/>
        <label>A</label>
    </ligand>
</feature>
<feature type="binding site" evidence="7">
    <location>
        <position position="360"/>
    </location>
    <ligand>
        <name>Cu cation</name>
        <dbReference type="ChEBI" id="CHEBI:23378"/>
        <label>B</label>
    </ligand>
</feature>
<dbReference type="GO" id="GO:0004097">
    <property type="term" value="F:catechol oxidase activity"/>
    <property type="evidence" value="ECO:0007669"/>
    <property type="project" value="InterPro"/>
</dbReference>
<dbReference type="InterPro" id="IPR008922">
    <property type="entry name" value="Di-copper_centre_dom_sf"/>
</dbReference>
<dbReference type="Gene3D" id="1.10.1280.10">
    <property type="entry name" value="Di-copper center containing domain from catechol oxidase"/>
    <property type="match status" value="1"/>
</dbReference>
<evidence type="ECO:0000256" key="8">
    <source>
        <dbReference type="PIRSR" id="PIRSR000290-2"/>
    </source>
</evidence>
<dbReference type="STRING" id="4155.A0A022R3H9"/>
<dbReference type="PROSITE" id="PS00498">
    <property type="entry name" value="TYROSINASE_2"/>
    <property type="match status" value="1"/>
</dbReference>
<dbReference type="PANTHER" id="PTHR11474">
    <property type="entry name" value="TYROSINASE FAMILY MEMBER"/>
    <property type="match status" value="1"/>
</dbReference>
<keyword evidence="14" id="KW-1185">Reference proteome</keyword>
<dbReference type="Pfam" id="PF12143">
    <property type="entry name" value="PPO1_KFDV"/>
    <property type="match status" value="1"/>
</dbReference>
<keyword evidence="3" id="KW-0883">Thioether bond</keyword>
<dbReference type="PhylomeDB" id="A0A022R3H9"/>
<dbReference type="AlphaFoldDB" id="A0A022R3H9"/>
<accession>A0A022R3H9</accession>
<dbReference type="PRINTS" id="PR00092">
    <property type="entry name" value="TYROSINASE"/>
</dbReference>